<evidence type="ECO:0000256" key="4">
    <source>
        <dbReference type="HAMAP-Rule" id="MF_00923"/>
    </source>
</evidence>
<keyword evidence="8" id="KW-1185">Reference proteome</keyword>
<keyword evidence="1 4" id="KW-0732">Signal</keyword>
<name>A0ABZ0SG67_9GAMM</name>
<dbReference type="PROSITE" id="PS51257">
    <property type="entry name" value="PROKAR_LIPOPROTEIN"/>
    <property type="match status" value="1"/>
</dbReference>
<dbReference type="RefSeq" id="WP_328985053.1">
    <property type="nucleotide sequence ID" value="NZ_CP121472.1"/>
</dbReference>
<keyword evidence="4" id="KW-0449">Lipoprotein</keyword>
<dbReference type="HAMAP" id="MF_00923">
    <property type="entry name" value="OM_assembly_BamB"/>
    <property type="match status" value="1"/>
</dbReference>
<evidence type="ECO:0000256" key="2">
    <source>
        <dbReference type="ARBA" id="ARBA00023136"/>
    </source>
</evidence>
<keyword evidence="5" id="KW-1133">Transmembrane helix</keyword>
<dbReference type="Pfam" id="PF13360">
    <property type="entry name" value="PQQ_2"/>
    <property type="match status" value="1"/>
</dbReference>
<proteinExistence type="inferred from homology"/>
<dbReference type="InterPro" id="IPR015943">
    <property type="entry name" value="WD40/YVTN_repeat-like_dom_sf"/>
</dbReference>
<dbReference type="EMBL" id="CP121472">
    <property type="protein sequence ID" value="WPL19303.1"/>
    <property type="molecule type" value="Genomic_DNA"/>
</dbReference>
<keyword evidence="5" id="KW-0812">Transmembrane</keyword>
<dbReference type="PANTHER" id="PTHR34512:SF30">
    <property type="entry name" value="OUTER MEMBRANE PROTEIN ASSEMBLY FACTOR BAMB"/>
    <property type="match status" value="1"/>
</dbReference>
<evidence type="ECO:0000256" key="3">
    <source>
        <dbReference type="ARBA" id="ARBA00023237"/>
    </source>
</evidence>
<dbReference type="Gene3D" id="2.130.10.10">
    <property type="entry name" value="YVTN repeat-like/Quinoprotein amine dehydrogenase"/>
    <property type="match status" value="1"/>
</dbReference>
<dbReference type="InterPro" id="IPR017687">
    <property type="entry name" value="BamB"/>
</dbReference>
<feature type="transmembrane region" description="Helical" evidence="5">
    <location>
        <begin position="17"/>
        <end position="38"/>
    </location>
</feature>
<comment type="subunit">
    <text evidence="4">Part of the Bam complex.</text>
</comment>
<evidence type="ECO:0000256" key="5">
    <source>
        <dbReference type="SAM" id="Phobius"/>
    </source>
</evidence>
<keyword evidence="2 4" id="KW-0472">Membrane</keyword>
<dbReference type="SUPFAM" id="SSF50998">
    <property type="entry name" value="Quinoprotein alcohol dehydrogenase-like"/>
    <property type="match status" value="1"/>
</dbReference>
<comment type="function">
    <text evidence="4">Part of the outer membrane protein assembly complex, which is involved in assembly and insertion of beta-barrel proteins into the outer membrane.</text>
</comment>
<evidence type="ECO:0000259" key="6">
    <source>
        <dbReference type="Pfam" id="PF13360"/>
    </source>
</evidence>
<comment type="similarity">
    <text evidence="4">Belongs to the BamB family.</text>
</comment>
<comment type="subcellular location">
    <subcellularLocation>
        <location evidence="4">Cell outer membrane</location>
        <topology evidence="4">Lipid-anchor</topology>
    </subcellularLocation>
</comment>
<keyword evidence="3 4" id="KW-0998">Cell outer membrane</keyword>
<accession>A0ABZ0SG67</accession>
<evidence type="ECO:0000313" key="8">
    <source>
        <dbReference type="Proteomes" id="UP001432180"/>
    </source>
</evidence>
<dbReference type="SMART" id="SM00564">
    <property type="entry name" value="PQQ"/>
    <property type="match status" value="7"/>
</dbReference>
<keyword evidence="4" id="KW-0564">Palmitate</keyword>
<dbReference type="InterPro" id="IPR018391">
    <property type="entry name" value="PQQ_b-propeller_rpt"/>
</dbReference>
<sequence>MTATSNRGLDPERRLPGVLMLLALVSAVSGCGMVPWLGGEKDPRPPTELDKKFVQQLTPSILWKTRVGKGTDGRTLSLAPLPRDDRLYVADARGRVAALSQHDGRVIWERDTALRLSGGPEVVGDLLVVGTSDAELIALSARDGRERWRAQLGSEILSIPRILGERVVVHTIDNSVYALAASDGKQLWRYNYPAPLLTLHGSSSPTIVNNNVIVGIAGGRLVSLELERGAPNWELTITPPSGRSELERVVDLNVDPVVVGDIAYVATYNGDLAAVDIVTGAVLWRRELSAHAGLAADEGRLFVTDSSDVLWGATTTDGAGLWKQDALKYRRLTAPAIVGDQLVVADIDGWVHWLALADGRLLARERVSKDRIVHRPAVANGRVFVYVNDGTVAALTARGQARAVSPAGRAAGAASD</sequence>
<dbReference type="InterPro" id="IPR002372">
    <property type="entry name" value="PQQ_rpt_dom"/>
</dbReference>
<organism evidence="7 8">
    <name type="scientific">Thiorhodovibrio winogradskyi</name>
    <dbReference type="NCBI Taxonomy" id="77007"/>
    <lineage>
        <taxon>Bacteria</taxon>
        <taxon>Pseudomonadati</taxon>
        <taxon>Pseudomonadota</taxon>
        <taxon>Gammaproteobacteria</taxon>
        <taxon>Chromatiales</taxon>
        <taxon>Chromatiaceae</taxon>
        <taxon>Thiorhodovibrio</taxon>
    </lineage>
</organism>
<protein>
    <recommendedName>
        <fullName evidence="4">Outer membrane protein assembly factor BamB</fullName>
    </recommendedName>
</protein>
<dbReference type="Proteomes" id="UP001432180">
    <property type="component" value="Chromosome"/>
</dbReference>
<reference evidence="7 8" key="1">
    <citation type="journal article" date="2023" name="Microorganisms">
        <title>Thiorhodovibrio frisius and Trv. litoralis spp. nov., Two Novel Members from a Clade of Fastidious Purple Sulfur Bacteria That Exhibit Unique Red-Shifted Light-Harvesting Capabilities.</title>
        <authorList>
            <person name="Methner A."/>
            <person name="Kuzyk S.B."/>
            <person name="Petersen J."/>
            <person name="Bauer S."/>
            <person name="Brinkmann H."/>
            <person name="Sichau K."/>
            <person name="Wanner G."/>
            <person name="Wolf J."/>
            <person name="Neumann-Schaal M."/>
            <person name="Henke P."/>
            <person name="Tank M."/>
            <person name="Sproer C."/>
            <person name="Bunk B."/>
            <person name="Overmann J."/>
        </authorList>
    </citation>
    <scope>NUCLEOTIDE SEQUENCE [LARGE SCALE GENOMIC DNA]</scope>
    <source>
        <strain evidence="7 8">DSM 6702</strain>
    </source>
</reference>
<dbReference type="InterPro" id="IPR011047">
    <property type="entry name" value="Quinoprotein_ADH-like_sf"/>
</dbReference>
<gene>
    <name evidence="4 7" type="primary">bamB</name>
    <name evidence="7" type="ORF">Thiowin_04420</name>
</gene>
<dbReference type="NCBIfam" id="TIGR03300">
    <property type="entry name" value="assembly_YfgL"/>
    <property type="match status" value="1"/>
</dbReference>
<dbReference type="PANTHER" id="PTHR34512">
    <property type="entry name" value="CELL SURFACE PROTEIN"/>
    <property type="match status" value="1"/>
</dbReference>
<evidence type="ECO:0000256" key="1">
    <source>
        <dbReference type="ARBA" id="ARBA00022729"/>
    </source>
</evidence>
<evidence type="ECO:0000313" key="7">
    <source>
        <dbReference type="EMBL" id="WPL19303.1"/>
    </source>
</evidence>
<feature type="domain" description="Pyrrolo-quinoline quinone repeat" evidence="6">
    <location>
        <begin position="93"/>
        <end position="324"/>
    </location>
</feature>